<keyword evidence="2" id="KW-1133">Transmembrane helix</keyword>
<evidence type="ECO:0000256" key="2">
    <source>
        <dbReference type="SAM" id="Phobius"/>
    </source>
</evidence>
<keyword evidence="4" id="KW-1185">Reference proteome</keyword>
<evidence type="ECO:0008006" key="5">
    <source>
        <dbReference type="Google" id="ProtNLM"/>
    </source>
</evidence>
<dbReference type="EMBL" id="BMNG01000011">
    <property type="protein sequence ID" value="GGO50281.1"/>
    <property type="molecule type" value="Genomic_DNA"/>
</dbReference>
<reference evidence="4" key="1">
    <citation type="journal article" date="2019" name="Int. J. Syst. Evol. Microbiol.">
        <title>The Global Catalogue of Microorganisms (GCM) 10K type strain sequencing project: providing services to taxonomists for standard genome sequencing and annotation.</title>
        <authorList>
            <consortium name="The Broad Institute Genomics Platform"/>
            <consortium name="The Broad Institute Genome Sequencing Center for Infectious Disease"/>
            <person name="Wu L."/>
            <person name="Ma J."/>
        </authorList>
    </citation>
    <scope>NUCLEOTIDE SEQUENCE [LARGE SCALE GENOMIC DNA]</scope>
    <source>
        <strain evidence="4">CGMCC 4.7349</strain>
    </source>
</reference>
<organism evidence="3 4">
    <name type="scientific">Streptomyces lasiicapitis</name>
    <dbReference type="NCBI Taxonomy" id="1923961"/>
    <lineage>
        <taxon>Bacteria</taxon>
        <taxon>Bacillati</taxon>
        <taxon>Actinomycetota</taxon>
        <taxon>Actinomycetes</taxon>
        <taxon>Kitasatosporales</taxon>
        <taxon>Streptomycetaceae</taxon>
        <taxon>Streptomyces</taxon>
    </lineage>
</organism>
<feature type="region of interest" description="Disordered" evidence="1">
    <location>
        <begin position="85"/>
        <end position="129"/>
    </location>
</feature>
<sequence>MVLRLYDSPLYRDWAAWTTLFMATFTPYAIATGDGPRTMPVWLDTSLATVTFVVLFGMGPAWVRLRRRQGKRWLPAWLTKAAAARPTGTSAQPTWASPQPSPAAVPPPAPTPTPPPPAPTPTPTRNSPTLAHARATLPYPVARAIRALQQAETPRDEYDALLEAAEHLAATVCLTRAALARRTETELLAELRRSYFGAGPTFGTWTVALSRLRDTTTVTPDLLAALQSLKEERNRNAHGDKPMSRPESALRVAEYVAHFERALVAARFLEETPWLCVASCDYRHRTGTFQVVARDATGDHPVFERREYTWSQPVTNDAFYALTPTGPVPLSPFVTYTFCPDCNQMEACYTTWARASQSHAKVQSFNRGHVMTVPDLGDEVRALLDT</sequence>
<evidence type="ECO:0000313" key="3">
    <source>
        <dbReference type="EMBL" id="GGO50281.1"/>
    </source>
</evidence>
<accession>A0ABQ2MEE0</accession>
<comment type="caution">
    <text evidence="3">The sequence shown here is derived from an EMBL/GenBank/DDBJ whole genome shotgun (WGS) entry which is preliminary data.</text>
</comment>
<name>A0ABQ2MEE0_9ACTN</name>
<proteinExistence type="predicted"/>
<keyword evidence="2" id="KW-0812">Transmembrane</keyword>
<feature type="transmembrane region" description="Helical" evidence="2">
    <location>
        <begin position="41"/>
        <end position="63"/>
    </location>
</feature>
<evidence type="ECO:0000313" key="4">
    <source>
        <dbReference type="Proteomes" id="UP000656881"/>
    </source>
</evidence>
<evidence type="ECO:0000256" key="1">
    <source>
        <dbReference type="SAM" id="MobiDB-lite"/>
    </source>
</evidence>
<keyword evidence="2" id="KW-0472">Membrane</keyword>
<protein>
    <recommendedName>
        <fullName evidence="5">DUF4145 domain-containing protein</fullName>
    </recommendedName>
</protein>
<dbReference type="Proteomes" id="UP000656881">
    <property type="component" value="Unassembled WGS sequence"/>
</dbReference>
<gene>
    <name evidence="3" type="ORF">GCM10012286_50320</name>
</gene>
<dbReference type="RefSeq" id="WP_189175736.1">
    <property type="nucleotide sequence ID" value="NZ_BMNG01000011.1"/>
</dbReference>
<feature type="compositionally biased region" description="Pro residues" evidence="1">
    <location>
        <begin position="99"/>
        <end position="122"/>
    </location>
</feature>